<evidence type="ECO:0000259" key="13">
    <source>
        <dbReference type="PROSITE" id="PS50089"/>
    </source>
</evidence>
<dbReference type="Pfam" id="PF21362">
    <property type="entry name" value="Sina_RING"/>
    <property type="match status" value="1"/>
</dbReference>
<dbReference type="EMBL" id="LWCA01000611">
    <property type="protein sequence ID" value="OAF67634.1"/>
    <property type="molecule type" value="Genomic_DNA"/>
</dbReference>
<dbReference type="UniPathway" id="UPA00143"/>
<evidence type="ECO:0000256" key="5">
    <source>
        <dbReference type="ARBA" id="ARBA00022723"/>
    </source>
</evidence>
<feature type="transmembrane region" description="Helical" evidence="12">
    <location>
        <begin position="401"/>
        <end position="425"/>
    </location>
</feature>
<dbReference type="GO" id="GO:0016567">
    <property type="term" value="P:protein ubiquitination"/>
    <property type="evidence" value="ECO:0007669"/>
    <property type="project" value="UniProtKB-UniPathway"/>
</dbReference>
<keyword evidence="4" id="KW-0808">Transferase</keyword>
<proteinExistence type="inferred from homology"/>
<dbReference type="Pfam" id="PF03145">
    <property type="entry name" value="Sina_TRAF"/>
    <property type="match status" value="2"/>
</dbReference>
<comment type="domain">
    <text evidence="10">The SBD domain (substrate-binding domain) mediates the interaction with substrate proteins. It is related to the TRAF family.</text>
</comment>
<evidence type="ECO:0000256" key="8">
    <source>
        <dbReference type="ARBA" id="ARBA00022833"/>
    </source>
</evidence>
<comment type="catalytic activity">
    <reaction evidence="1 10">
        <text>S-ubiquitinyl-[E2 ubiquitin-conjugating enzyme]-L-cysteine + [acceptor protein]-L-lysine = [E2 ubiquitin-conjugating enzyme]-L-cysteine + N(6)-ubiquitinyl-[acceptor protein]-L-lysine.</text>
        <dbReference type="EC" id="2.3.2.27"/>
    </reaction>
</comment>
<feature type="transmembrane region" description="Helical" evidence="12">
    <location>
        <begin position="468"/>
        <end position="488"/>
    </location>
</feature>
<evidence type="ECO:0000256" key="12">
    <source>
        <dbReference type="SAM" id="Phobius"/>
    </source>
</evidence>
<evidence type="ECO:0000256" key="11">
    <source>
        <dbReference type="SAM" id="MobiDB-lite"/>
    </source>
</evidence>
<dbReference type="InterPro" id="IPR049548">
    <property type="entry name" value="Sina-like_RING"/>
</dbReference>
<comment type="function">
    <text evidence="10">E3 ubiquitin-protein ligase that mediates ubiquitination and subsequent proteasomal degradation of target proteins. E3 ubiquitin ligases accept ubiquitin from an E2 ubiquitin-conjugating enzyme in the form of a thioester and then directly transfers the ubiquitin to targeted substrates.</text>
</comment>
<keyword evidence="16" id="KW-1185">Reference proteome</keyword>
<feature type="compositionally biased region" description="Polar residues" evidence="11">
    <location>
        <begin position="513"/>
        <end position="525"/>
    </location>
</feature>
<dbReference type="InterPro" id="IPR013083">
    <property type="entry name" value="Znf_RING/FYVE/PHD"/>
</dbReference>
<keyword evidence="12" id="KW-1133">Transmembrane helix</keyword>
<dbReference type="PROSITE" id="PS50089">
    <property type="entry name" value="ZF_RING_2"/>
    <property type="match status" value="1"/>
</dbReference>
<feature type="transmembrane region" description="Helical" evidence="12">
    <location>
        <begin position="344"/>
        <end position="366"/>
    </location>
</feature>
<evidence type="ECO:0000256" key="9">
    <source>
        <dbReference type="PROSITE-ProRule" id="PRU00455"/>
    </source>
</evidence>
<dbReference type="InterPro" id="IPR001841">
    <property type="entry name" value="Znf_RING"/>
</dbReference>
<feature type="transmembrane region" description="Helical" evidence="12">
    <location>
        <begin position="437"/>
        <end position="456"/>
    </location>
</feature>
<comment type="similarity">
    <text evidence="3 10">Belongs to the SINA (Seven in absentia) family.</text>
</comment>
<dbReference type="InterPro" id="IPR004162">
    <property type="entry name" value="SINA-like_animal"/>
</dbReference>
<reference evidence="15 16" key="1">
    <citation type="submission" date="2016-04" db="EMBL/GenBank/DDBJ databases">
        <title>The genome of Intoshia linei affirms orthonectids as highly simplified spiralians.</title>
        <authorList>
            <person name="Mikhailov K.V."/>
            <person name="Slusarev G.S."/>
            <person name="Nikitin M.A."/>
            <person name="Logacheva M.D."/>
            <person name="Penin A."/>
            <person name="Aleoshin V."/>
            <person name="Panchin Y.V."/>
        </authorList>
    </citation>
    <scope>NUCLEOTIDE SEQUENCE [LARGE SCALE GENOMIC DNA]</scope>
    <source>
        <strain evidence="15">Intl2013</strain>
        <tissue evidence="15">Whole animal</tissue>
    </source>
</reference>
<feature type="transmembrane region" description="Helical" evidence="12">
    <location>
        <begin position="378"/>
        <end position="395"/>
    </location>
</feature>
<dbReference type="PANTHER" id="PTHR45877:SF2">
    <property type="entry name" value="E3 UBIQUITIN-PROTEIN LIGASE SINA-RELATED"/>
    <property type="match status" value="1"/>
</dbReference>
<evidence type="ECO:0000256" key="2">
    <source>
        <dbReference type="ARBA" id="ARBA00004906"/>
    </source>
</evidence>
<dbReference type="EC" id="2.3.2.27" evidence="10"/>
<dbReference type="Gene3D" id="2.60.210.10">
    <property type="entry name" value="Apoptosis, Tumor Necrosis Factor Receptor Associated Protein 2, Chain A"/>
    <property type="match status" value="2"/>
</dbReference>
<feature type="transmembrane region" description="Helical" evidence="12">
    <location>
        <begin position="83"/>
        <end position="103"/>
    </location>
</feature>
<evidence type="ECO:0000256" key="7">
    <source>
        <dbReference type="ARBA" id="ARBA00022786"/>
    </source>
</evidence>
<dbReference type="FunFam" id="3.30.40.10:FF:000041">
    <property type="entry name" value="E3 ubiquitin-protein ligase SINAT3"/>
    <property type="match status" value="1"/>
</dbReference>
<dbReference type="GO" id="GO:0005737">
    <property type="term" value="C:cytoplasm"/>
    <property type="evidence" value="ECO:0007669"/>
    <property type="project" value="InterPro"/>
</dbReference>
<dbReference type="InterPro" id="IPR018121">
    <property type="entry name" value="7-in-absentia-prot_TRAF-dom"/>
</dbReference>
<comment type="domain">
    <text evidence="10">The RING-type zinc finger domain is essential for ubiquitin ligase activity.</text>
</comment>
<keyword evidence="7 10" id="KW-0833">Ubl conjugation pathway</keyword>
<feature type="compositionally biased region" description="Low complexity" evidence="11">
    <location>
        <begin position="498"/>
        <end position="512"/>
    </location>
</feature>
<feature type="transmembrane region" description="Helical" evidence="12">
    <location>
        <begin position="12"/>
        <end position="40"/>
    </location>
</feature>
<feature type="region of interest" description="Disordered" evidence="11">
    <location>
        <begin position="498"/>
        <end position="525"/>
    </location>
</feature>
<evidence type="ECO:0000256" key="1">
    <source>
        <dbReference type="ARBA" id="ARBA00000900"/>
    </source>
</evidence>
<dbReference type="InterPro" id="IPR036259">
    <property type="entry name" value="MFS_trans_sf"/>
</dbReference>
<organism evidence="15 16">
    <name type="scientific">Intoshia linei</name>
    <dbReference type="NCBI Taxonomy" id="1819745"/>
    <lineage>
        <taxon>Eukaryota</taxon>
        <taxon>Metazoa</taxon>
        <taxon>Spiralia</taxon>
        <taxon>Lophotrochozoa</taxon>
        <taxon>Mesozoa</taxon>
        <taxon>Orthonectida</taxon>
        <taxon>Rhopaluridae</taxon>
        <taxon>Intoshia</taxon>
    </lineage>
</organism>
<accession>A0A177B2I9</accession>
<name>A0A177B2I9_9BILA</name>
<dbReference type="PROSITE" id="PS51081">
    <property type="entry name" value="ZF_SIAH"/>
    <property type="match status" value="1"/>
</dbReference>
<protein>
    <recommendedName>
        <fullName evidence="10">E3 ubiquitin-protein ligase</fullName>
        <ecNumber evidence="10">2.3.2.27</ecNumber>
    </recommendedName>
</protein>
<dbReference type="SUPFAM" id="SSF103473">
    <property type="entry name" value="MFS general substrate transporter"/>
    <property type="match status" value="1"/>
</dbReference>
<dbReference type="Pfam" id="PF21361">
    <property type="entry name" value="Sina_ZnF"/>
    <property type="match status" value="1"/>
</dbReference>
<evidence type="ECO:0000313" key="16">
    <source>
        <dbReference type="Proteomes" id="UP000078046"/>
    </source>
</evidence>
<dbReference type="SUPFAM" id="SSF57850">
    <property type="entry name" value="RING/U-box"/>
    <property type="match status" value="1"/>
</dbReference>
<evidence type="ECO:0000313" key="15">
    <source>
        <dbReference type="EMBL" id="OAF67634.1"/>
    </source>
</evidence>
<keyword evidence="12" id="KW-0812">Transmembrane</keyword>
<dbReference type="GO" id="GO:0031624">
    <property type="term" value="F:ubiquitin conjugating enzyme binding"/>
    <property type="evidence" value="ECO:0007669"/>
    <property type="project" value="TreeGrafter"/>
</dbReference>
<sequence>MMASFPNNPNLSLYLSISGATVIGLVGKSSLLTMAIYSYMTDNSSKKKRTEFFGQLAGLGFIGVFCGSLIVAILLTILTFQWIFILILILLCFTQVLIMLLLYSNDNDYDYSEIDESNEDERYLLEKKPNIKSSEQDLERMGRFYYTNIKRNLDEMNESISQKSMINEYTLVDNGKNVNPSCHINYCRSLTDSCNSNEKMCSEHSEENDNLQLSKVDMLSQRLNKTRLLDKSLINSRIISEHCGGLIMQDNVLEPLNKNAKFQNDKNDPKNNISRGTKIKNFFKVMPLSIENVSNSINLVVKPRIGYSRICLILILSCTVLHQICKAGHTDILLYFTQYLNLGYNTYSYILTVNYITLGLATIFIAKVMTKYLELSDLYICTFGLMFMFIRLVILSTSSQAILIFISEISGSPSGIFVISLKSMMSKRIDPQENGTLFSLISSAENIASLIGYIVFNEIYVIYQDVDVRIGFFVEFKLIHFIISSLYIKKKNCKIIMSDSSPQNSSPESVSPTKSTKYNDNNNQGRSTLMQIEHTSELINLFECPVCFDYALPPITQCESGHILCFSCREKLDMCPTCRRSFNRFGKIRNLAMEKIAANIQFPCKFSSNGCKLTFPPGQKIAHEDTCQFRTYNCPCPGTSCKWQGSLDNVMTHLSLLHKSITTLSGEDIIFLATDIKLSGAVDWVMMQSCFGSHFMLILEKQHKTDTLHYFYAVVQMIGTPKQAENFTYSGNLTDNENIDEDELWDGIEMLPADVAGQLEKNTHWKKEDMKNISIMVKRNVISKGPFDIFSNMSNTFAFNKGVTLNTNTCELYTFMGILIISEYYRLPKENSYWSSSMDIQCPIIKNAMPRSRFKLIKSNIHFCNNNEIDKEDKMELSNANRRRMVWESTPRSIHDGIQTAISESDCLCFDCNVAYSFSKNGNLAINVTIALANSTN</sequence>
<feature type="domain" description="RING-type" evidence="13">
    <location>
        <begin position="544"/>
        <end position="579"/>
    </location>
</feature>
<comment type="pathway">
    <text evidence="2 10">Protein modification; protein ubiquitination.</text>
</comment>
<gene>
    <name evidence="15" type="ORF">A3Q56_04627</name>
</gene>
<feature type="transmembrane region" description="Helical" evidence="12">
    <location>
        <begin position="52"/>
        <end position="77"/>
    </location>
</feature>
<dbReference type="AlphaFoldDB" id="A0A177B2I9"/>
<comment type="caution">
    <text evidence="15">The sequence shown here is derived from an EMBL/GenBank/DDBJ whole genome shotgun (WGS) entry which is preliminary data.</text>
</comment>
<evidence type="ECO:0000256" key="6">
    <source>
        <dbReference type="ARBA" id="ARBA00022771"/>
    </source>
</evidence>
<dbReference type="Proteomes" id="UP000078046">
    <property type="component" value="Unassembled WGS sequence"/>
</dbReference>
<keyword evidence="8 10" id="KW-0862">Zinc</keyword>
<dbReference type="GO" id="GO:0043161">
    <property type="term" value="P:proteasome-mediated ubiquitin-dependent protein catabolic process"/>
    <property type="evidence" value="ECO:0007669"/>
    <property type="project" value="TreeGrafter"/>
</dbReference>
<feature type="domain" description="SIAH-type" evidence="14">
    <location>
        <begin position="599"/>
        <end position="659"/>
    </location>
</feature>
<dbReference type="Gene3D" id="1.20.1250.20">
    <property type="entry name" value="MFS general substrate transporter like domains"/>
    <property type="match status" value="2"/>
</dbReference>
<dbReference type="PANTHER" id="PTHR45877">
    <property type="entry name" value="E3 UBIQUITIN-PROTEIN LIGASE SIAH2"/>
    <property type="match status" value="1"/>
</dbReference>
<keyword evidence="6 9" id="KW-0863">Zinc-finger</keyword>
<keyword evidence="5 10" id="KW-0479">Metal-binding</keyword>
<dbReference type="GO" id="GO:0061630">
    <property type="term" value="F:ubiquitin protein ligase activity"/>
    <property type="evidence" value="ECO:0007669"/>
    <property type="project" value="UniProtKB-EC"/>
</dbReference>
<feature type="transmembrane region" description="Helical" evidence="12">
    <location>
        <begin position="306"/>
        <end position="324"/>
    </location>
</feature>
<evidence type="ECO:0000256" key="10">
    <source>
        <dbReference type="RuleBase" id="RU201113"/>
    </source>
</evidence>
<evidence type="ECO:0000259" key="14">
    <source>
        <dbReference type="PROSITE" id="PS51081"/>
    </source>
</evidence>
<keyword evidence="12" id="KW-0472">Membrane</keyword>
<dbReference type="InterPro" id="IPR008974">
    <property type="entry name" value="TRAF-like"/>
</dbReference>
<evidence type="ECO:0000256" key="4">
    <source>
        <dbReference type="ARBA" id="ARBA00022679"/>
    </source>
</evidence>
<evidence type="ECO:0000256" key="3">
    <source>
        <dbReference type="ARBA" id="ARBA00009119"/>
    </source>
</evidence>
<dbReference type="GO" id="GO:0008270">
    <property type="term" value="F:zinc ion binding"/>
    <property type="evidence" value="ECO:0007669"/>
    <property type="project" value="UniProtKB-KW"/>
</dbReference>
<dbReference type="OrthoDB" id="941555at2759"/>
<dbReference type="SUPFAM" id="SSF49599">
    <property type="entry name" value="TRAF domain-like"/>
    <property type="match status" value="2"/>
</dbReference>
<dbReference type="Gene3D" id="3.30.40.10">
    <property type="entry name" value="Zinc/RING finger domain, C3HC4 (zinc finger)"/>
    <property type="match status" value="2"/>
</dbReference>
<dbReference type="InterPro" id="IPR013010">
    <property type="entry name" value="Znf_SIAH"/>
</dbReference>